<dbReference type="InterPro" id="IPR016035">
    <property type="entry name" value="Acyl_Trfase/lysoPLipase"/>
</dbReference>
<dbReference type="InterPro" id="IPR020806">
    <property type="entry name" value="PKS_PP-bd"/>
</dbReference>
<dbReference type="Proteomes" id="UP000536624">
    <property type="component" value="Unassembled WGS sequence"/>
</dbReference>
<dbReference type="SUPFAM" id="SSF53901">
    <property type="entry name" value="Thiolase-like"/>
    <property type="match status" value="3"/>
</dbReference>
<evidence type="ECO:0000259" key="7">
    <source>
        <dbReference type="PROSITE" id="PS50075"/>
    </source>
</evidence>
<dbReference type="SMART" id="SM00827">
    <property type="entry name" value="PKS_AT"/>
    <property type="match status" value="4"/>
</dbReference>
<organism evidence="9 10">
    <name type="scientific">Streptomyces malaysiensis</name>
    <dbReference type="NCBI Taxonomy" id="92644"/>
    <lineage>
        <taxon>Bacteria</taxon>
        <taxon>Bacillati</taxon>
        <taxon>Actinomycetota</taxon>
        <taxon>Actinomycetes</taxon>
        <taxon>Kitasatosporales</taxon>
        <taxon>Streptomycetaceae</taxon>
        <taxon>Streptomyces</taxon>
        <taxon>Streptomyces violaceusniger group</taxon>
    </lineage>
</organism>
<dbReference type="CDD" id="cd08952">
    <property type="entry name" value="KR_1_SDR_x"/>
    <property type="match status" value="3"/>
</dbReference>
<evidence type="ECO:0000256" key="5">
    <source>
        <dbReference type="ARBA" id="ARBA00023268"/>
    </source>
</evidence>
<dbReference type="Gene3D" id="3.30.70.3290">
    <property type="match status" value="4"/>
</dbReference>
<dbReference type="CDD" id="cd00833">
    <property type="entry name" value="PKS"/>
    <property type="match status" value="3"/>
</dbReference>
<feature type="domain" description="Carrier" evidence="7">
    <location>
        <begin position="465"/>
        <end position="540"/>
    </location>
</feature>
<sequence>MSHTPDHTPLPWLLSADSAHALREKARRLDAYLRDREPDLDEVGHWLRGHAAIDGPHRAAVDSRERTRLLEGVAALVGGRRSNGLSTGRGEPGDIAFVFPGAGSQWPGMAAGLLDSSPVFRARMDDCAQALEPHVGWSLIDVARDPGAGAELARADVVQPVLFAVMVSLAELWRAHGVTPSAVVGHSLGEVAAAAVSEALSLDDAARVAALWSRAQSSLAGRGDMVSVRASADEVRERLAAWGGELVLAADNGPATVLVSGGTAAAAELIEALAADGVSARRTSVGLAAHSPQMEAVLPRIRADLAGLRPRRPLLPFHSSLAAGEVTGPQLDAEYWCDNIRRPVRFQQTVRGLLASGRQVLLEVSPHPVLTSAMQDIIEHHRAAGSVVATLRRHHGGPDRLTAALGELWAAGARADWPSVPAGPSPAGLSELLDRPVPETGEPAAEAPADTAAALAALPDGRRRTALMDLVCAEVAAVLGRDRLEPPERRRPFLELGLDSVTAMEVRNRVTQATGLPLPAAAVFDHPTPVLLAEHLVTVLTPAAPPASGTGRDRRPAAADEPVAIVGMGCRLPGGVRSPEDLWRLLDEGRDAVAALPADRGWDTAEAYDARPRTPGRYYQREAGLLQDAPLFDAEFFGVSPREALAMDPQQRLLLETSWEALEAAGIRPDTLHGSRTGVFTGLMTLGYGPSLDDGSDLAGHLLTGTTGSVASGRVAYTLGLQGPAVTVDTACSSSLVALHLAAQSLRSGESDLALAGGVTVMPGLGMFLEFSQLGALAPDGRCKAFADTADGFGLAEGAGVLVLQRLSDARAQGRRVLAVVRGSAVNQDGASSGLTAPNGPAQQRVIREALAAAGLAARDIDAVEAHGTGTTLGDLIEADALLATYGQDRDGRPPLRLGSLKSNIGHTQAAAGVAGVIKTVLAMRHGTLPRTLHVDRPSSRVDWGQGQLELLTRQTAWPETDRPLRAGVSSFGISGTNAHVILESAAPEPAAPRHTPADALPGLSAEAVPWVLSGKTRQAVRDQAARLLGRLEAGPTPDSAGIGWSLVSTRAAFEYRAAVVGTGREELLTGLRALATGEAAAHLAEGRADDAARVAFVFPGQGAQWAGMARPLLDTSPVFARAMAECAAALTPFVDWSLLDVVDDAAALERVDVVQPVLWAVMVSLAELWRSYGVEPAAVAGHSQGEIAAACVAGVLSLQDGARVVALRSQAVAESLAGLGGMVALPLSEEAATDLLGRWAGRLSLAAVNGPSSTVVSGEAPAVDELLAACGTAGIRARRIPVDYASHSPQVERIRDRLLADLAPVTPGAASVPAYSCTTGEQADTRTWDARHWYRNLRETVRFDSASRALVDAGVSVVLEVSPHPVLVAALQETLEAALPVRPGRTALGTLRRDDGGPRRFLLSLAQLHTLGVGVRWEAVFGGAREVELPTYAFQHRRFWPEAGAERRSDALDTEFWATVERADLGAVAAALGVADETLAPVLPALSSWRARRTEKSTVDQWHYRETWTPLRITGRLSGSWLLVVDDAASEDPWTSAVTGAFAERAAVLRVQEPDRARLARELAALSTTDCGLVGVVVLVPDGVEGVVFMLVVLQAVLDAGLGVRVWAVTRGAVSVGVGDGVGFPVQGGVWGLGRVAALEHPGVWGGVVDVPGVVDEGVAGLLGGVVGGGGGEDQVAVRGSGVFGRRLVRAGGVGVGVGGGGWSTSGTALVTGGTGGLGVCVARWLVGCGAEHVVLVSRRGPGAVGVEGVRAELEGLGARVSVVACDVADRDGLAGVIAGIGEEVPLRTVVHAAGVVDDIPLASLTPRQLEADLRGKVDGAWHLDALTAGMELDAFVLFSSGAAAWGSGGQAGYAAANACLDSLAAHRRARGRTATSIAWGAWDESGLVAAQPGRRHRLSRLGVMPMRPALAVAALQRVLDGDETAAVITDTDWSRFAPAFTASRPSPLLSALPEAVRALESAPREPDAPGAPAAGAFARRLAGLPEQARRAALSDLVRHSAAAVLGHAPGTRIDADQAFRELGFDSMTAVELRGRLVDATGLALPTTVVFDYPTAARLTDHLESLLAGTPATRVTPLPSPVPAADDPVVIVGMACRYPGGVTGPADLWRLVSEGTDATGDFPADRGWDLAALYDPEGTRPGTTITRRGGFLDGAGDFDPAFFGISPREALAMDPQQRLLLESSWEALEHAGIDPESLAGSPAGVFVGAYTSGYQAAVGRLGDEIRGFALTGGSSSVVSGRVAYVLGLEGPAVTVDTACSSSLVAMHLAAQSLRSGECTLALAGGVTVMADADAFVLFSEQGGLAPDGRCKPFADAADGTGFAEGVGTVVLEKLSDARRNGHRILAVLRSSAVNQDGASNGLSAPNGPAQQRVIRQALAAAGLAARDIDAVEAHGTGTTLGDPIEAHAVLATYGQDRSGEAPLWLGSLKSNLGHTQAAAGVGGVIKMVLAMRHGVLPRTLHVDAPSSQVDWERGRVALLTEATAWPETGRPRRAGVSSFGVSGTNAHVILESAPADDPVSAAPPLAPRVVPWTVSGRTPEAVRAQAARLSARVAADPSLDVADVGWSLLATRPALGHRATVLGAGRDELLAGLRGLAAGETTGAVILGEARPDRVVGVLFTGQGAQRLGMGRELYAGSPVFAAAYDAVVAELDAHLERPLKDVVWGDDAGSLDRTGWAQPALFALEVALFRLLESWGVVPDALLGHSVGEVAAAHVAGVLSLPDACRLVAARAQLMEALPPGGAMVVVEATEAEAVPLVTRGVSIAAVNTPGSVVLSGEEAAVTGAAESLAALGRRTSRLRVSHAFHSALMDPMLAEFERVLETLAYREPRIPVVSGLTGAVATGDELRSPAYWAAQAREAVRFADGIRCLADRGASALVEMGPDAVLSALAEDGCAEGTLRVPLLRRDRDENIAVTAGWAALHVHGVPVDRRAVLPEGRRIDLPTYAFQHRRFWPAPVAAPGVESWRYRETWTPLAAPDPATGGSYLLVIPAGLDGEPGTAAVAEALGPRTVTLTVDGDPDRAALAGRLPEAAGCGLVGVVVLVPDGVEGVVFMLVVLQAVLDAGLGVRVWAVTRGAVSVGVGDGVGFPVQGGVWGLGRVAALEHPGVWGGVVDVPGVVDEGVAGLLGGVVGGGGGEDQVAVRGSGVFGRRLVRAGGVGVGVGGGGWSTSGTALVTGGTGGLGVCVARWLVGCGAEHVVLVSRRGPGAVGVEGVRAELEGLGARVSVVACDVADRDGLAGVIAGIGEEVPLRTVVHAAGVNTGTVALESLTRERLDEELAVKVDGAWHLDALTAGMELDAFVLFSSGAAAWGSGGQAGYAAANACLDSLAAHRRARGRTATSIAWGAWSGAGMVGATPGQDALLRRLGVVPMRPDLAVSELQRALDDDETAIVVADLDWSRFLPTFTATRPSPLLSALPEAARPAAPAEEESPAGDPGLSARLVDLSARERSVFLVELVLREAAEVLGHASGQAIVADQTFRDIGFDSFTAVELRDRIARTTGLTLPATTVFDHPSALRLAAHLGSLLDGTGTNEDTAAPGAPVGPAAEDPVVIVGMACRYPGGVTGPEDLWRLIAEGTDAITPFPADRGWDLAALSVPGGSGFSTTRSGGFLHDAGGFDADFFGISPREALTMDPQQRLLLETSWEALERAGIDPRATRGSRTGVFAGVTDQGYGPPLHQPAEDGDPYALTGTAASVASGRVSYVLGLEGPALSVDTACSSSLVAMHLAAQSLRRGECSLALAGGVTVMATPGPFVAFTRQGGLSPDGRCKSFSQEADGTGWSEGVGMLVLERQSDARRNGHRILAVLRGSAVNQDGASNGLTAPNGLAQERVIRQALADAGLRPAEVAAVEAHGTGTRLGDPIEGRALLATYGQDRPGEEPLWLGSLKSNIGHAQAAAGVGGVIKMVKAMEHGVLPRTLHADRPSSEVDWAAGAVRLLAEARPWDGPRRAGVSSFGISGTNAHLILEAGPDTSVSAERRPGADGPRGPVPWMVSGHTEGALRDQARALLDRTAEADVHDIGFSLATTRALLHHRAVVVARDAEGFRAGLAALAAGDPAQPVVTTPPVPGGLGFLFSGQGAQLPGMGQELAAAFPAFASAFAEASAGVGGVRVDDAEVLRGTAMAQRALFAFQVALYRLWESWGVVPDAVIGHSVGEVAAAHVAGVLSLEDACRLVAARADLMERLAERGGVMMSVRASEDEVTGTLADGVSLAAVNGPRSVVLSGDAEAVEAYAARWPGARGLRVSHAFHSHHMDGMLDAFAAVVRELTFHPPSLPMPAAGDVTDPDHWVRQVREPVRFLDGVRQLLARGVRTFCEIGPDAVLTGLGEECADDVPGVRFVPSARRGSPEEIRTVRALGELAAHGVTPRWDRVFPGARPTDLPTYAFQRRRYWLGPREPDGDFWALVRQRDLSALTESLRVDGDPRLSEVLPALARWHRRGDDSAALGRWRYELTWHPVAADPPAEVTGTWLVAPATAGDPLADAVVLALAERGADPAVVRPEDVPARVARRPVAGVVVLLPAADGPDEADGGSPAVPGLDEAAATVELVRRIAAEETGAPLWFVTRGAVAVDGEVPLSGPGHSLLWGLGPVLRDERPELWGGVVDVPAEPSATAAELLVTALTSGWDQLAVTDGGLRTRRLGRAPYDRTVWRPSGTVLVTGGTGALGRHVARWLAAEGAGHVVLAGRRGGDAPGVAELCAELTAGGVTATAVSCDIRDRAALAELLDRCSPDAVVHAAAVVDDTTLDGLTPHRVEQVLRTKALPAWHLHQLTRDRPLSAFVLFSSVAGTLGTAGQGNYAPGNAFLDALAAHRHALGLPATSIAWGPWAGDGLAAADAVAGAAGRHGFTPMDPALAVRALAATEVPFALVMDADWERFPAERASSVVAGLVPDRAAEPAPGLLDRLSGLSEAEQARLVRQTVRSTLAAVLGHRDPGTLGEDRTLTELGLDSMTAVELRNRLRAQTGLHLSATLAYNHPTAEELARHLHDRLRERTAPAASSVTAELDRLEAAVAALPPGGDERGAVAERLRALLGEIAPDPAHERDLDDVTQDELLALIDDEFGR</sequence>
<keyword evidence="3" id="KW-0808">Transferase</keyword>
<keyword evidence="2" id="KW-0597">Phosphoprotein</keyword>
<evidence type="ECO:0000256" key="3">
    <source>
        <dbReference type="ARBA" id="ARBA00022679"/>
    </source>
</evidence>
<evidence type="ECO:0000313" key="10">
    <source>
        <dbReference type="Proteomes" id="UP000536624"/>
    </source>
</evidence>
<reference evidence="9 10" key="1">
    <citation type="submission" date="2020-02" db="EMBL/GenBank/DDBJ databases">
        <title>Streptomyces malaysiensis DSM14702 (JHCC583434, PFL_A843) Genome sequencing and assembly.</title>
        <authorList>
            <person name="Samborskyy M."/>
        </authorList>
    </citation>
    <scope>NUCLEOTIDE SEQUENCE [LARGE SCALE GENOMIC DNA]</scope>
    <source>
        <strain evidence="9 10">DSM 14702</strain>
    </source>
</reference>
<dbReference type="FunFam" id="1.10.1200.10:FF:000007">
    <property type="entry name" value="Probable polyketide synthase pks17"/>
    <property type="match status" value="3"/>
</dbReference>
<dbReference type="PROSITE" id="PS52004">
    <property type="entry name" value="KS3_2"/>
    <property type="match status" value="3"/>
</dbReference>
<dbReference type="PANTHER" id="PTHR43775">
    <property type="entry name" value="FATTY ACID SYNTHASE"/>
    <property type="match status" value="1"/>
</dbReference>
<dbReference type="RefSeq" id="WP_167499447.1">
    <property type="nucleotide sequence ID" value="NZ_JAALLH010000001.1"/>
</dbReference>
<dbReference type="GO" id="GO:0004315">
    <property type="term" value="F:3-oxoacyl-[acyl-carrier-protein] synthase activity"/>
    <property type="evidence" value="ECO:0007669"/>
    <property type="project" value="InterPro"/>
</dbReference>
<feature type="domain" description="Ketosynthase family 3 (KS3)" evidence="8">
    <location>
        <begin position="2087"/>
        <end position="2513"/>
    </location>
</feature>
<dbReference type="InterPro" id="IPR014031">
    <property type="entry name" value="Ketoacyl_synth_C"/>
</dbReference>
<dbReference type="GO" id="GO:0004312">
    <property type="term" value="F:fatty acid synthase activity"/>
    <property type="evidence" value="ECO:0007669"/>
    <property type="project" value="TreeGrafter"/>
</dbReference>
<dbReference type="InterPro" id="IPR016036">
    <property type="entry name" value="Malonyl_transacylase_ACP-bd"/>
</dbReference>
<feature type="domain" description="Carrier" evidence="7">
    <location>
        <begin position="4919"/>
        <end position="4994"/>
    </location>
</feature>
<dbReference type="InterPro" id="IPR036291">
    <property type="entry name" value="NAD(P)-bd_dom_sf"/>
</dbReference>
<dbReference type="Gene3D" id="6.10.140.1830">
    <property type="match status" value="1"/>
</dbReference>
<protein>
    <submittedName>
        <fullName evidence="9">Modular pks nahA</fullName>
    </submittedName>
</protein>
<feature type="domain" description="Carrier" evidence="7">
    <location>
        <begin position="1993"/>
        <end position="2068"/>
    </location>
</feature>
<dbReference type="GO" id="GO:0006633">
    <property type="term" value="P:fatty acid biosynthetic process"/>
    <property type="evidence" value="ECO:0007669"/>
    <property type="project" value="InterPro"/>
</dbReference>
<dbReference type="InterPro" id="IPR014030">
    <property type="entry name" value="Ketoacyl_synth_N"/>
</dbReference>
<evidence type="ECO:0000256" key="4">
    <source>
        <dbReference type="ARBA" id="ARBA00023194"/>
    </source>
</evidence>
<evidence type="ECO:0000259" key="8">
    <source>
        <dbReference type="PROSITE" id="PS52004"/>
    </source>
</evidence>
<dbReference type="EMBL" id="JAALLH010000001">
    <property type="protein sequence ID" value="NIY62298.1"/>
    <property type="molecule type" value="Genomic_DNA"/>
</dbReference>
<dbReference type="FunFam" id="3.40.366.10:FF:000002">
    <property type="entry name" value="Probable polyketide synthase 2"/>
    <property type="match status" value="3"/>
</dbReference>
<dbReference type="InterPro" id="IPR013968">
    <property type="entry name" value="PKS_KR"/>
</dbReference>
<keyword evidence="1" id="KW-0596">Phosphopantetheine</keyword>
<dbReference type="Gene3D" id="3.40.47.10">
    <property type="match status" value="3"/>
</dbReference>
<feature type="domain" description="Ketosynthase family 3 (KS3)" evidence="8">
    <location>
        <begin position="3551"/>
        <end position="3972"/>
    </location>
</feature>
<dbReference type="PANTHER" id="PTHR43775:SF51">
    <property type="entry name" value="INACTIVE PHENOLPHTHIOCEROL SYNTHESIS POLYKETIDE SYNTHASE TYPE I PKS1-RELATED"/>
    <property type="match status" value="1"/>
</dbReference>
<dbReference type="Pfam" id="PF00109">
    <property type="entry name" value="ketoacyl-synt"/>
    <property type="match status" value="3"/>
</dbReference>
<dbReference type="GO" id="GO:0031177">
    <property type="term" value="F:phosphopantetheine binding"/>
    <property type="evidence" value="ECO:0007669"/>
    <property type="project" value="InterPro"/>
</dbReference>
<gene>
    <name evidence="9" type="ORF">SMALB_0203</name>
</gene>
<dbReference type="InterPro" id="IPR014043">
    <property type="entry name" value="Acyl_transferase_dom"/>
</dbReference>
<dbReference type="PROSITE" id="PS00606">
    <property type="entry name" value="KS3_1"/>
    <property type="match status" value="3"/>
</dbReference>
<dbReference type="InterPro" id="IPR020841">
    <property type="entry name" value="PKS_Beta-ketoAc_synthase_dom"/>
</dbReference>
<dbReference type="PROSITE" id="PS50075">
    <property type="entry name" value="CARRIER"/>
    <property type="match status" value="4"/>
</dbReference>
<dbReference type="InterPro" id="IPR057326">
    <property type="entry name" value="KR_dom"/>
</dbReference>
<evidence type="ECO:0000256" key="2">
    <source>
        <dbReference type="ARBA" id="ARBA00022553"/>
    </source>
</evidence>
<dbReference type="SUPFAM" id="SSF51735">
    <property type="entry name" value="NAD(P)-binding Rossmann-fold domains"/>
    <property type="match status" value="6"/>
</dbReference>
<dbReference type="InterPro" id="IPR006162">
    <property type="entry name" value="Ppantetheine_attach_site"/>
</dbReference>
<dbReference type="SMART" id="SM00822">
    <property type="entry name" value="PKS_KR"/>
    <property type="match status" value="3"/>
</dbReference>
<dbReference type="Pfam" id="PF16197">
    <property type="entry name" value="KAsynt_C_assoc"/>
    <property type="match status" value="3"/>
</dbReference>
<keyword evidence="5" id="KW-0511">Multifunctional enzyme</keyword>
<dbReference type="SUPFAM" id="SSF47336">
    <property type="entry name" value="ACP-like"/>
    <property type="match status" value="4"/>
</dbReference>
<dbReference type="InterPro" id="IPR018201">
    <property type="entry name" value="Ketoacyl_synth_AS"/>
</dbReference>
<dbReference type="GO" id="GO:0033068">
    <property type="term" value="P:macrolide biosynthetic process"/>
    <property type="evidence" value="ECO:0007669"/>
    <property type="project" value="UniProtKB-ARBA"/>
</dbReference>
<comment type="caution">
    <text evidence="9">The sequence shown here is derived from an EMBL/GenBank/DDBJ whole genome shotgun (WGS) entry which is preliminary data.</text>
</comment>
<dbReference type="InterPro" id="IPR041618">
    <property type="entry name" value="PKS_DE"/>
</dbReference>
<dbReference type="SMART" id="SM00823">
    <property type="entry name" value="PKS_PP"/>
    <property type="match status" value="4"/>
</dbReference>
<dbReference type="FunFam" id="3.40.47.10:FF:000019">
    <property type="entry name" value="Polyketide synthase type I"/>
    <property type="match status" value="3"/>
</dbReference>
<evidence type="ECO:0000256" key="6">
    <source>
        <dbReference type="ARBA" id="ARBA00023315"/>
    </source>
</evidence>
<dbReference type="Gene3D" id="3.40.366.10">
    <property type="entry name" value="Malonyl-Coenzyme A Acyl Carrier Protein, domain 2"/>
    <property type="match status" value="4"/>
</dbReference>
<accession>A0A7X5WWI1</accession>
<dbReference type="InterPro" id="IPR032821">
    <property type="entry name" value="PKS_assoc"/>
</dbReference>
<dbReference type="Gene3D" id="1.10.1200.10">
    <property type="entry name" value="ACP-like"/>
    <property type="match status" value="4"/>
</dbReference>
<dbReference type="InterPro" id="IPR036736">
    <property type="entry name" value="ACP-like_sf"/>
</dbReference>
<keyword evidence="4" id="KW-0045">Antibiotic biosynthesis</keyword>
<dbReference type="InterPro" id="IPR009081">
    <property type="entry name" value="PP-bd_ACP"/>
</dbReference>
<dbReference type="SUPFAM" id="SSF52151">
    <property type="entry name" value="FabD/lysophospholipase-like"/>
    <property type="match status" value="4"/>
</dbReference>
<evidence type="ECO:0000313" key="9">
    <source>
        <dbReference type="EMBL" id="NIY62298.1"/>
    </source>
</evidence>
<dbReference type="InterPro" id="IPR016039">
    <property type="entry name" value="Thiolase-like"/>
</dbReference>
<name>A0A7X5WWI1_STRMQ</name>
<evidence type="ECO:0000256" key="1">
    <source>
        <dbReference type="ARBA" id="ARBA00022450"/>
    </source>
</evidence>
<dbReference type="Pfam" id="PF08659">
    <property type="entry name" value="KR"/>
    <property type="match status" value="3"/>
</dbReference>
<dbReference type="Pfam" id="PF18369">
    <property type="entry name" value="PKS_DE"/>
    <property type="match status" value="2"/>
</dbReference>
<dbReference type="Pfam" id="PF00550">
    <property type="entry name" value="PP-binding"/>
    <property type="match status" value="4"/>
</dbReference>
<dbReference type="SMART" id="SM00825">
    <property type="entry name" value="PKS_KS"/>
    <property type="match status" value="3"/>
</dbReference>
<keyword evidence="6" id="KW-0012">Acyltransferase</keyword>
<dbReference type="InterPro" id="IPR001227">
    <property type="entry name" value="Ac_transferase_dom_sf"/>
</dbReference>
<dbReference type="InterPro" id="IPR050091">
    <property type="entry name" value="PKS_NRPS_Biosynth_Enz"/>
</dbReference>
<dbReference type="Pfam" id="PF02801">
    <property type="entry name" value="Ketoacyl-synt_C"/>
    <property type="match status" value="3"/>
</dbReference>
<dbReference type="NCBIfam" id="NF045894">
    <property type="entry name" value="PKS_plus_SDR"/>
    <property type="match status" value="2"/>
</dbReference>
<dbReference type="Gene3D" id="3.40.50.720">
    <property type="entry name" value="NAD(P)-binding Rossmann-like Domain"/>
    <property type="match status" value="3"/>
</dbReference>
<proteinExistence type="predicted"/>
<dbReference type="Pfam" id="PF00698">
    <property type="entry name" value="Acyl_transf_1"/>
    <property type="match status" value="4"/>
</dbReference>
<feature type="domain" description="Carrier" evidence="7">
    <location>
        <begin position="3452"/>
        <end position="3530"/>
    </location>
</feature>
<dbReference type="PROSITE" id="PS00012">
    <property type="entry name" value="PHOSPHOPANTETHEINE"/>
    <property type="match status" value="3"/>
</dbReference>
<feature type="domain" description="Ketosynthase family 3 (KS3)" evidence="8">
    <location>
        <begin position="560"/>
        <end position="985"/>
    </location>
</feature>
<dbReference type="SUPFAM" id="SSF55048">
    <property type="entry name" value="Probable ACP-binding domain of malonyl-CoA ACP transacylase"/>
    <property type="match status" value="4"/>
</dbReference>
<dbReference type="SMART" id="SM01294">
    <property type="entry name" value="PKS_PP_betabranch"/>
    <property type="match status" value="4"/>
</dbReference>